<comment type="caution">
    <text evidence="7">The sequence shown here is derived from an EMBL/GenBank/DDBJ whole genome shotgun (WGS) entry which is preliminary data.</text>
</comment>
<keyword evidence="8" id="KW-1185">Reference proteome</keyword>
<accession>A0A9X1ZQV4</accession>
<keyword evidence="3 6" id="KW-0812">Transmembrane</keyword>
<evidence type="ECO:0000313" key="7">
    <source>
        <dbReference type="EMBL" id="MCL6216703.1"/>
    </source>
</evidence>
<evidence type="ECO:0000256" key="2">
    <source>
        <dbReference type="ARBA" id="ARBA00009694"/>
    </source>
</evidence>
<proteinExistence type="inferred from homology"/>
<dbReference type="PANTHER" id="PTHR43461">
    <property type="entry name" value="TRANSMEMBRANE PROTEIN 256"/>
    <property type="match status" value="1"/>
</dbReference>
<gene>
    <name evidence="7" type="ORF">L1967_00200</name>
</gene>
<evidence type="ECO:0000256" key="4">
    <source>
        <dbReference type="ARBA" id="ARBA00022989"/>
    </source>
</evidence>
<protein>
    <submittedName>
        <fullName evidence="7">DUF423 domain-containing protein</fullName>
    </submittedName>
</protein>
<evidence type="ECO:0000256" key="5">
    <source>
        <dbReference type="ARBA" id="ARBA00023136"/>
    </source>
</evidence>
<keyword evidence="5 6" id="KW-0472">Membrane</keyword>
<dbReference type="GO" id="GO:0005886">
    <property type="term" value="C:plasma membrane"/>
    <property type="evidence" value="ECO:0007669"/>
    <property type="project" value="TreeGrafter"/>
</dbReference>
<reference evidence="7" key="1">
    <citation type="submission" date="2022-01" db="EMBL/GenBank/DDBJ databases">
        <title>Genome sequencing of Zunongwangia sp. M21534 genome.</title>
        <authorList>
            <person name="Chen Y."/>
            <person name="Dong C."/>
            <person name="Shao Z."/>
        </authorList>
    </citation>
    <scope>NUCLEOTIDE SEQUENCE</scope>
    <source>
        <strain evidence="7">MCCC M21534</strain>
    </source>
</reference>
<dbReference type="PANTHER" id="PTHR43461:SF1">
    <property type="entry name" value="TRANSMEMBRANE PROTEIN 256"/>
    <property type="match status" value="1"/>
</dbReference>
<feature type="transmembrane region" description="Helical" evidence="6">
    <location>
        <begin position="98"/>
        <end position="118"/>
    </location>
</feature>
<dbReference type="RefSeq" id="WP_249599701.1">
    <property type="nucleotide sequence ID" value="NZ_JAKHSK010000001.1"/>
</dbReference>
<organism evidence="7 8">
    <name type="scientific">Zunongwangia pacifica</name>
    <dbReference type="NCBI Taxonomy" id="2911062"/>
    <lineage>
        <taxon>Bacteria</taxon>
        <taxon>Pseudomonadati</taxon>
        <taxon>Bacteroidota</taxon>
        <taxon>Flavobacteriia</taxon>
        <taxon>Flavobacteriales</taxon>
        <taxon>Flavobacteriaceae</taxon>
        <taxon>Zunongwangia</taxon>
    </lineage>
</organism>
<sequence>MTRKFLVTGGIFGLLAVILGAFGAHGLKNVLDAETLTSFETGVRYQMYHALLLIGLANFTKLQNNLLFWFFTIGTIFFSGSIYLLSLDELAGLDLSSIALVTPLGGALLIVGWTLFIFKALKLKYQ</sequence>
<dbReference type="AlphaFoldDB" id="A0A9X1ZQV4"/>
<evidence type="ECO:0000313" key="8">
    <source>
        <dbReference type="Proteomes" id="UP001139521"/>
    </source>
</evidence>
<feature type="transmembrane region" description="Helical" evidence="6">
    <location>
        <begin position="42"/>
        <end position="59"/>
    </location>
</feature>
<evidence type="ECO:0000256" key="3">
    <source>
        <dbReference type="ARBA" id="ARBA00022692"/>
    </source>
</evidence>
<name>A0A9X1ZQV4_9FLAO</name>
<comment type="subcellular location">
    <subcellularLocation>
        <location evidence="1">Membrane</location>
        <topology evidence="1">Multi-pass membrane protein</topology>
    </subcellularLocation>
</comment>
<evidence type="ECO:0000256" key="6">
    <source>
        <dbReference type="SAM" id="Phobius"/>
    </source>
</evidence>
<comment type="similarity">
    <text evidence="2">Belongs to the UPF0382 family.</text>
</comment>
<keyword evidence="4 6" id="KW-1133">Transmembrane helix</keyword>
<dbReference type="EMBL" id="JAKHSK010000001">
    <property type="protein sequence ID" value="MCL6216703.1"/>
    <property type="molecule type" value="Genomic_DNA"/>
</dbReference>
<dbReference type="Proteomes" id="UP001139521">
    <property type="component" value="Unassembled WGS sequence"/>
</dbReference>
<dbReference type="InterPro" id="IPR006696">
    <property type="entry name" value="DUF423"/>
</dbReference>
<dbReference type="Pfam" id="PF04241">
    <property type="entry name" value="DUF423"/>
    <property type="match status" value="1"/>
</dbReference>
<evidence type="ECO:0000256" key="1">
    <source>
        <dbReference type="ARBA" id="ARBA00004141"/>
    </source>
</evidence>
<feature type="transmembrane region" description="Helical" evidence="6">
    <location>
        <begin position="66"/>
        <end position="86"/>
    </location>
</feature>